<keyword evidence="1" id="KW-0812">Transmembrane</keyword>
<accession>A0AAU9LWT9</accession>
<organism evidence="2 3">
    <name type="scientific">Lactuca virosa</name>
    <dbReference type="NCBI Taxonomy" id="75947"/>
    <lineage>
        <taxon>Eukaryota</taxon>
        <taxon>Viridiplantae</taxon>
        <taxon>Streptophyta</taxon>
        <taxon>Embryophyta</taxon>
        <taxon>Tracheophyta</taxon>
        <taxon>Spermatophyta</taxon>
        <taxon>Magnoliopsida</taxon>
        <taxon>eudicotyledons</taxon>
        <taxon>Gunneridae</taxon>
        <taxon>Pentapetalae</taxon>
        <taxon>asterids</taxon>
        <taxon>campanulids</taxon>
        <taxon>Asterales</taxon>
        <taxon>Asteraceae</taxon>
        <taxon>Cichorioideae</taxon>
        <taxon>Cichorieae</taxon>
        <taxon>Lactucinae</taxon>
        <taxon>Lactuca</taxon>
    </lineage>
</organism>
<proteinExistence type="predicted"/>
<evidence type="ECO:0000256" key="1">
    <source>
        <dbReference type="SAM" id="Phobius"/>
    </source>
</evidence>
<reference evidence="2 3" key="1">
    <citation type="submission" date="2022-01" db="EMBL/GenBank/DDBJ databases">
        <authorList>
            <person name="Xiong W."/>
            <person name="Schranz E."/>
        </authorList>
    </citation>
    <scope>NUCLEOTIDE SEQUENCE [LARGE SCALE GENOMIC DNA]</scope>
</reference>
<keyword evidence="1" id="KW-0472">Membrane</keyword>
<keyword evidence="1" id="KW-1133">Transmembrane helix</keyword>
<evidence type="ECO:0000313" key="2">
    <source>
        <dbReference type="EMBL" id="CAH1417791.1"/>
    </source>
</evidence>
<gene>
    <name evidence="2" type="ORF">LVIROSA_LOCUS5445</name>
</gene>
<feature type="transmembrane region" description="Helical" evidence="1">
    <location>
        <begin position="92"/>
        <end position="113"/>
    </location>
</feature>
<protein>
    <submittedName>
        <fullName evidence="2">Uncharacterized protein</fullName>
    </submittedName>
</protein>
<keyword evidence="3" id="KW-1185">Reference proteome</keyword>
<sequence length="148" mass="17314">MAKRRCFSDELPRVSKGDYDRFNIEALLDSLCDVPDSALIDATFEFRSTDSDQNDFIQRVLHLRSVLLEADKRFLHKHSSVRDAFVSVRDAFVWPFLADLASIFICLVFVWPLPAFEFKLLKVNCYCKMIDSGIYMRSVDHFLYQNCR</sequence>
<dbReference type="Proteomes" id="UP001157418">
    <property type="component" value="Unassembled WGS sequence"/>
</dbReference>
<dbReference type="AlphaFoldDB" id="A0AAU9LWT9"/>
<comment type="caution">
    <text evidence="2">The sequence shown here is derived from an EMBL/GenBank/DDBJ whole genome shotgun (WGS) entry which is preliminary data.</text>
</comment>
<evidence type="ECO:0000313" key="3">
    <source>
        <dbReference type="Proteomes" id="UP001157418"/>
    </source>
</evidence>
<name>A0AAU9LWT9_9ASTR</name>
<dbReference type="EMBL" id="CAKMRJ010000113">
    <property type="protein sequence ID" value="CAH1417791.1"/>
    <property type="molecule type" value="Genomic_DNA"/>
</dbReference>